<evidence type="ECO:0000256" key="1">
    <source>
        <dbReference type="SAM" id="MobiDB-lite"/>
    </source>
</evidence>
<organism evidence="2 3">
    <name type="scientific">Carya illinoinensis</name>
    <name type="common">Pecan</name>
    <dbReference type="NCBI Taxonomy" id="32201"/>
    <lineage>
        <taxon>Eukaryota</taxon>
        <taxon>Viridiplantae</taxon>
        <taxon>Streptophyta</taxon>
        <taxon>Embryophyta</taxon>
        <taxon>Tracheophyta</taxon>
        <taxon>Spermatophyta</taxon>
        <taxon>Magnoliopsida</taxon>
        <taxon>eudicotyledons</taxon>
        <taxon>Gunneridae</taxon>
        <taxon>Pentapetalae</taxon>
        <taxon>rosids</taxon>
        <taxon>fabids</taxon>
        <taxon>Fagales</taxon>
        <taxon>Juglandaceae</taxon>
        <taxon>Carya</taxon>
    </lineage>
</organism>
<dbReference type="AlphaFoldDB" id="A0A922J1Y6"/>
<proteinExistence type="predicted"/>
<evidence type="ECO:0000313" key="2">
    <source>
        <dbReference type="EMBL" id="KAG6691476.1"/>
    </source>
</evidence>
<sequence length="131" mass="14530">MGFLPMSFFLPNSPSFSNGSPHTHVRLHRRAPPSTATHGVLPPPPCFSHHHELSQEIPWPTELCRALTLPHSPRPKMASNGRSAAVSHRMATTSPPQLHHMFIYLSLAFHEVLWLSSTSSKHPPFGSLFTA</sequence>
<reference evidence="2" key="1">
    <citation type="submission" date="2021-01" db="EMBL/GenBank/DDBJ databases">
        <authorList>
            <person name="Lovell J.T."/>
            <person name="Bentley N."/>
            <person name="Bhattarai G."/>
            <person name="Jenkins J.W."/>
            <person name="Sreedasyam A."/>
            <person name="Alarcon Y."/>
            <person name="Bock C."/>
            <person name="Boston L."/>
            <person name="Carlson J."/>
            <person name="Cervantes K."/>
            <person name="Clermont K."/>
            <person name="Krom N."/>
            <person name="Kubenka K."/>
            <person name="Mamidi S."/>
            <person name="Mattison C."/>
            <person name="Monteros M."/>
            <person name="Pisani C."/>
            <person name="Plott C."/>
            <person name="Rajasekar S."/>
            <person name="Rhein H.S."/>
            <person name="Rohla C."/>
            <person name="Song M."/>
            <person name="Hilaire R.S."/>
            <person name="Shu S."/>
            <person name="Wells L."/>
            <person name="Wang X."/>
            <person name="Webber J."/>
            <person name="Heerema R.J."/>
            <person name="Klein P."/>
            <person name="Conner P."/>
            <person name="Grauke L."/>
            <person name="Grimwood J."/>
            <person name="Schmutz J."/>
            <person name="Randall J.J."/>
        </authorList>
    </citation>
    <scope>NUCLEOTIDE SEQUENCE</scope>
    <source>
        <tissue evidence="2">Leaf</tissue>
    </source>
</reference>
<comment type="caution">
    <text evidence="2">The sequence shown here is derived from an EMBL/GenBank/DDBJ whole genome shotgun (WGS) entry which is preliminary data.</text>
</comment>
<evidence type="ECO:0000313" key="3">
    <source>
        <dbReference type="Proteomes" id="UP000811246"/>
    </source>
</evidence>
<protein>
    <submittedName>
        <fullName evidence="2">Uncharacterized protein</fullName>
    </submittedName>
</protein>
<gene>
    <name evidence="2" type="ORF">I3842_10G065200</name>
</gene>
<name>A0A922J1Y6_CARIL</name>
<accession>A0A922J1Y6</accession>
<dbReference type="Proteomes" id="UP000811246">
    <property type="component" value="Chromosome 10"/>
</dbReference>
<feature type="region of interest" description="Disordered" evidence="1">
    <location>
        <begin position="19"/>
        <end position="43"/>
    </location>
</feature>
<dbReference type="EMBL" id="CM031834">
    <property type="protein sequence ID" value="KAG6691476.1"/>
    <property type="molecule type" value="Genomic_DNA"/>
</dbReference>